<evidence type="ECO:0008006" key="3">
    <source>
        <dbReference type="Google" id="ProtNLM"/>
    </source>
</evidence>
<evidence type="ECO:0000313" key="1">
    <source>
        <dbReference type="EMBL" id="MBK9717310.1"/>
    </source>
</evidence>
<dbReference type="AlphaFoldDB" id="A0A9D7XE25"/>
<proteinExistence type="predicted"/>
<accession>A0A9D7XE25</accession>
<comment type="caution">
    <text evidence="1">The sequence shown here is derived from an EMBL/GenBank/DDBJ whole genome shotgun (WGS) entry which is preliminary data.</text>
</comment>
<dbReference type="Gene3D" id="1.50.10.20">
    <property type="match status" value="1"/>
</dbReference>
<reference evidence="1 2" key="1">
    <citation type="submission" date="2020-10" db="EMBL/GenBank/DDBJ databases">
        <title>Connecting structure to function with the recovery of over 1000 high-quality activated sludge metagenome-assembled genomes encoding full-length rRNA genes using long-read sequencing.</title>
        <authorList>
            <person name="Singleton C.M."/>
            <person name="Petriglieri F."/>
            <person name="Kristensen J.M."/>
            <person name="Kirkegaard R.H."/>
            <person name="Michaelsen T.Y."/>
            <person name="Andersen M.H."/>
            <person name="Karst S.M."/>
            <person name="Dueholm M.S."/>
            <person name="Nielsen P.H."/>
            <person name="Albertsen M."/>
        </authorList>
    </citation>
    <scope>NUCLEOTIDE SEQUENCE [LARGE SCALE GENOMIC DNA]</scope>
    <source>
        <strain evidence="1">Ribe_18-Q3-R11-54_BAT3C.373</strain>
    </source>
</reference>
<organism evidence="1 2">
    <name type="scientific">Candidatus Defluviibacterium haderslevense</name>
    <dbReference type="NCBI Taxonomy" id="2981993"/>
    <lineage>
        <taxon>Bacteria</taxon>
        <taxon>Pseudomonadati</taxon>
        <taxon>Bacteroidota</taxon>
        <taxon>Saprospiria</taxon>
        <taxon>Saprospirales</taxon>
        <taxon>Saprospiraceae</taxon>
        <taxon>Candidatus Defluviibacterium</taxon>
    </lineage>
</organism>
<dbReference type="SUPFAM" id="SSF48239">
    <property type="entry name" value="Terpenoid cyclases/Protein prenyltransferases"/>
    <property type="match status" value="1"/>
</dbReference>
<protein>
    <recommendedName>
        <fullName evidence="3">Prenyltransferase</fullName>
    </recommendedName>
</protein>
<dbReference type="EMBL" id="JADKFW010000004">
    <property type="protein sequence ID" value="MBK9717310.1"/>
    <property type="molecule type" value="Genomic_DNA"/>
</dbReference>
<dbReference type="Proteomes" id="UP000808349">
    <property type="component" value="Unassembled WGS sequence"/>
</dbReference>
<dbReference type="InterPro" id="IPR008930">
    <property type="entry name" value="Terpenoid_cyclase/PrenylTrfase"/>
</dbReference>
<gene>
    <name evidence="1" type="ORF">IPO85_07335</name>
</gene>
<sequence length="314" mass="36603">MTEESIISWLLEGDVSIQYQTYRDLLDLNKPKLRNIIETEGWGLKFLSHRQQNGYWGKDFYQPKWISTHYTLLDLKNLQISPQQKDIRRTLNFIFKNEKGPDGGILPIGLTQRCDVCVNGMVLNYACYFQVPELEIKSIIDFLLTEKMHDGGFNCRSNSTGAIHSSLHTTISVLEGIQEYLSNGYQYRVKELIKARNDSQEFILMHKLFRSDKTGEIINPNFLKLYYPCRWYYDVLRALDYFQSAQVPFDPRMNDALELIVKKKTKDGLWKLASKHPGQTHFEMEKAGQPSRWNTLRALRVLKAYGSDYHVAKA</sequence>
<evidence type="ECO:0000313" key="2">
    <source>
        <dbReference type="Proteomes" id="UP000808349"/>
    </source>
</evidence>
<name>A0A9D7XE25_9BACT</name>